<keyword evidence="5" id="KW-1185">Reference proteome</keyword>
<feature type="domain" description="HTH merR-type" evidence="2">
    <location>
        <begin position="2"/>
        <end position="70"/>
    </location>
</feature>
<protein>
    <submittedName>
        <fullName evidence="4">MerR family transcriptional regulator</fullName>
    </submittedName>
</protein>
<comment type="caution">
    <text evidence="4">The sequence shown here is derived from an EMBL/GenBank/DDBJ whole genome shotgun (WGS) entry which is preliminary data.</text>
</comment>
<evidence type="ECO:0000256" key="1">
    <source>
        <dbReference type="ARBA" id="ARBA00023125"/>
    </source>
</evidence>
<dbReference type="InterPro" id="IPR009061">
    <property type="entry name" value="DNA-bd_dom_put_sf"/>
</dbReference>
<dbReference type="CDD" id="cd01109">
    <property type="entry name" value="HTH_YyaN"/>
    <property type="match status" value="1"/>
</dbReference>
<evidence type="ECO:0000313" key="3">
    <source>
        <dbReference type="EMBL" id="NYS49721.1"/>
    </source>
</evidence>
<dbReference type="EMBL" id="JACBXX010000181">
    <property type="protein sequence ID" value="NYS97242.1"/>
    <property type="molecule type" value="Genomic_DNA"/>
</dbReference>
<evidence type="ECO:0000259" key="2">
    <source>
        <dbReference type="PROSITE" id="PS50937"/>
    </source>
</evidence>
<reference evidence="5 6" key="1">
    <citation type="submission" date="2020-07" db="EMBL/GenBank/DDBJ databases">
        <title>MOT database genomes.</title>
        <authorList>
            <person name="Joseph S."/>
            <person name="Aduse-Opoku J."/>
            <person name="Hashim A."/>
            <person name="Wade W."/>
            <person name="Curtis M."/>
        </authorList>
    </citation>
    <scope>NUCLEOTIDE SEQUENCE [LARGE SCALE GENOMIC DNA]</scope>
    <source>
        <strain evidence="3 5">CCW311</strain>
        <strain evidence="4 6">STR</strain>
    </source>
</reference>
<dbReference type="GO" id="GO:0003677">
    <property type="term" value="F:DNA binding"/>
    <property type="evidence" value="ECO:0007669"/>
    <property type="project" value="UniProtKB-KW"/>
</dbReference>
<dbReference type="Proteomes" id="UP000589521">
    <property type="component" value="Unassembled WGS sequence"/>
</dbReference>
<dbReference type="Proteomes" id="UP000563349">
    <property type="component" value="Unassembled WGS sequence"/>
</dbReference>
<dbReference type="InterPro" id="IPR047057">
    <property type="entry name" value="MerR_fam"/>
</dbReference>
<evidence type="ECO:0000313" key="5">
    <source>
        <dbReference type="Proteomes" id="UP000563349"/>
    </source>
</evidence>
<sequence length="145" mass="16858">MAYTISQVAEMMGVTPSTLRYYDQQGLLPNLSRQNGVRQFEAEDFQWLRVLHCLKNTGMPIKKIKSYIDLVQDGDTSLQARSELIQEQKAHILKQIAELEYYLQEIEFKEWYYARAMEAGTEAVVAEFSSKRATMELDQIPDDLR</sequence>
<organism evidence="4 6">
    <name type="scientific">Streptococcus danieliae</name>
    <dbReference type="NCBI Taxonomy" id="747656"/>
    <lineage>
        <taxon>Bacteria</taxon>
        <taxon>Bacillati</taxon>
        <taxon>Bacillota</taxon>
        <taxon>Bacilli</taxon>
        <taxon>Lactobacillales</taxon>
        <taxon>Streptococcaceae</taxon>
        <taxon>Streptococcus</taxon>
    </lineage>
</organism>
<dbReference type="GO" id="GO:0003700">
    <property type="term" value="F:DNA-binding transcription factor activity"/>
    <property type="evidence" value="ECO:0007669"/>
    <property type="project" value="InterPro"/>
</dbReference>
<keyword evidence="1" id="KW-0238">DNA-binding</keyword>
<dbReference type="PANTHER" id="PTHR30204">
    <property type="entry name" value="REDOX-CYCLING DRUG-SENSING TRANSCRIPTIONAL ACTIVATOR SOXR"/>
    <property type="match status" value="1"/>
</dbReference>
<name>A0A7Z0M8D1_9STRE</name>
<gene>
    <name evidence="3" type="ORF">HZY93_07130</name>
    <name evidence="4" type="ORF">HZY94_08655</name>
</gene>
<dbReference type="AlphaFoldDB" id="A0A7Z0M8D1"/>
<dbReference type="SMART" id="SM00422">
    <property type="entry name" value="HTH_MERR"/>
    <property type="match status" value="1"/>
</dbReference>
<dbReference type="EMBL" id="JACBYG010000107">
    <property type="protein sequence ID" value="NYS49721.1"/>
    <property type="molecule type" value="Genomic_DNA"/>
</dbReference>
<dbReference type="InterPro" id="IPR000551">
    <property type="entry name" value="MerR-type_HTH_dom"/>
</dbReference>
<dbReference type="Pfam" id="PF13411">
    <property type="entry name" value="MerR_1"/>
    <property type="match status" value="1"/>
</dbReference>
<dbReference type="Gene3D" id="1.10.1660.10">
    <property type="match status" value="1"/>
</dbReference>
<proteinExistence type="predicted"/>
<accession>A0A7Z0M8D1</accession>
<dbReference type="SUPFAM" id="SSF46955">
    <property type="entry name" value="Putative DNA-binding domain"/>
    <property type="match status" value="1"/>
</dbReference>
<dbReference type="RefSeq" id="WP_179924250.1">
    <property type="nucleotide sequence ID" value="NZ_CP128228.1"/>
</dbReference>
<dbReference type="PANTHER" id="PTHR30204:SF82">
    <property type="entry name" value="TRANSCRIPTIONAL REGULATOR, MERR FAMILY"/>
    <property type="match status" value="1"/>
</dbReference>
<dbReference type="PROSITE" id="PS50937">
    <property type="entry name" value="HTH_MERR_2"/>
    <property type="match status" value="1"/>
</dbReference>
<evidence type="ECO:0000313" key="4">
    <source>
        <dbReference type="EMBL" id="NYS97242.1"/>
    </source>
</evidence>
<dbReference type="PRINTS" id="PR00040">
    <property type="entry name" value="HTHMERR"/>
</dbReference>
<evidence type="ECO:0000313" key="6">
    <source>
        <dbReference type="Proteomes" id="UP000589521"/>
    </source>
</evidence>